<sequence length="339" mass="39868">MFAQRRKPKLTDDFSAIATAMLTKTASSRRIAIGNVGTMRKQHYRPLREECDVKRLTLENKALKTQIELLERNGTADKDRISELEYEVNELNASNLELQTNMSKADDIVDGTNSEMEKIQKIVRANKIKLNNMEEDNKEKTQRLEDKRIKLKNMKERYDSVVSENETLKAKVDELESDLKTKNKESKKHIKEIKRLTETIETLQDSDIRRLVDENLRLENDIHDKIEEMNNITRNRDKLQHNRFQMGKQIEKLTQDIEDFKSNIKREERRTQHTFDVIKTEIMNLYFVVDGEDVALTMAPNPEEAEEQGLVPYVSDVLFKLQQLREKVCERIFESDYSD</sequence>
<dbReference type="Proteomes" id="UP000749559">
    <property type="component" value="Unassembled WGS sequence"/>
</dbReference>
<dbReference type="EMBL" id="CAIIXF020000007">
    <property type="protein sequence ID" value="CAH1789586.1"/>
    <property type="molecule type" value="Genomic_DNA"/>
</dbReference>
<comment type="caution">
    <text evidence="1">The sequence shown here is derived from an EMBL/GenBank/DDBJ whole genome shotgun (WGS) entry which is preliminary data.</text>
</comment>
<reference evidence="1" key="1">
    <citation type="submission" date="2022-03" db="EMBL/GenBank/DDBJ databases">
        <authorList>
            <person name="Martin C."/>
        </authorList>
    </citation>
    <scope>NUCLEOTIDE SEQUENCE</scope>
</reference>
<proteinExistence type="predicted"/>
<accession>A0A8J1TT68</accession>
<protein>
    <submittedName>
        <fullName evidence="1">Uncharacterized protein</fullName>
    </submittedName>
</protein>
<keyword evidence="2" id="KW-1185">Reference proteome</keyword>
<dbReference type="AlphaFoldDB" id="A0A8J1TT68"/>
<name>A0A8J1TT68_OWEFU</name>
<evidence type="ECO:0000313" key="1">
    <source>
        <dbReference type="EMBL" id="CAH1789586.1"/>
    </source>
</evidence>
<organism evidence="1 2">
    <name type="scientific">Owenia fusiformis</name>
    <name type="common">Polychaete worm</name>
    <dbReference type="NCBI Taxonomy" id="6347"/>
    <lineage>
        <taxon>Eukaryota</taxon>
        <taxon>Metazoa</taxon>
        <taxon>Spiralia</taxon>
        <taxon>Lophotrochozoa</taxon>
        <taxon>Annelida</taxon>
        <taxon>Polychaeta</taxon>
        <taxon>Sedentaria</taxon>
        <taxon>Canalipalpata</taxon>
        <taxon>Sabellida</taxon>
        <taxon>Oweniida</taxon>
        <taxon>Oweniidae</taxon>
        <taxon>Owenia</taxon>
    </lineage>
</organism>
<evidence type="ECO:0000313" key="2">
    <source>
        <dbReference type="Proteomes" id="UP000749559"/>
    </source>
</evidence>
<gene>
    <name evidence="1" type="ORF">OFUS_LOCUS14917</name>
</gene>